<evidence type="ECO:0000313" key="3">
    <source>
        <dbReference type="Proteomes" id="UP000037923"/>
    </source>
</evidence>
<sequence length="1062" mass="114485">MSRLDKQQHQEHVVGTVHDTSVRLFAFSNTRPRYHVVFSPEEPLIILKSRKSATPQHPCQQWEPLCSLIFKAQPNTTHAVYVADTTEMSSVLTNEQEEHVNGAAVGPLLKRLSNTLTRLNPHNATMVAAGVSAHLGLKYVLVGEKTLGHRDRLVQRIILVCPTPLNALVALTNAVAKKPVADGYPLPEVIVLLKDPAEVPEWTEWLQCLRDTLQRIASYRVVTDLSPTLFSAVAREAGLDRADGTTVDVQQRHPDPRVYRIDFVLSKQTKTVIQLPRLSPLSTLGYDEDEEEEDGHDHGHHHHHHHGHGHHHGDVVDAHGAESEEDGDVETEGDFEDDDSASADGVEDAEEGNTEGRAHAHHHDCDGHHHHHSNHHGCGSLCGPDSDHAGAEDEDGEEAGGSMLVSGLQAVAHWCDPVRVIVEGRVLDLNGGLVGTTDGCVVVSNLKEMADADTTLSAFLTRAATSTVAKWTAPKPPAVAIAALLHRDEEGRTTLVAEEVRPLTKAEVRQSMTAGSSLEEIPVQYNTSRIAHSYGALLIRGRKCALVRDVDEARRLGHNTHLRIPSAPHNSAEESAMECAVRALCDGCEVSSDNFYLPSYLPPVVYYTAASTAGAKRCATVYTALAISPPPRGPESDAVEDAPEPEEPYDWVSFSRALTLLATEEEREALREAQRHLEKAHKAGFYASLKGCGVFGEEVKPLAGDASTAAPAAAASSASSSQNGKGKTVPARAKSLAGIEFYVVACPGDAAQELVPVVLRALQTHSVLVCGASITTTAIEEIAMEAKQQGEQHVLLYLGEEEDAQAFCEEHLLELTEEKHATAQVFTVLLPQVAVSSLSLAAAGTTATSASAEARLDALLAAARVSDALITLVPPERMSAEEKATLRVCCRANAELSLVYSWEARRPFKLESEDDDDLSKGDDDAAALREFTVRLPAGVPVAPAALAYLTRAGSLDCFFAEGRCRLLFAQGDVWIPTRGATQGFVYLDITSHCLAVEPGDEWDGASDAARTSELTLLIWCANAAAAAEVAAQVSVVEGQLRWSEERDGASWAAAHDPLPKWE</sequence>
<dbReference type="OrthoDB" id="272672at2759"/>
<name>A0A0M9G8K6_LEPPY</name>
<accession>A0A0M9G8K6</accession>
<proteinExistence type="predicted"/>
<dbReference type="EMBL" id="LGTL01000002">
    <property type="protein sequence ID" value="KPA84883.1"/>
    <property type="molecule type" value="Genomic_DNA"/>
</dbReference>
<dbReference type="RefSeq" id="XP_015663323.1">
    <property type="nucleotide sequence ID" value="XM_015797803.1"/>
</dbReference>
<feature type="compositionally biased region" description="Basic and acidic residues" evidence="1">
    <location>
        <begin position="354"/>
        <end position="367"/>
    </location>
</feature>
<reference evidence="2 3" key="1">
    <citation type="submission" date="2015-07" db="EMBL/GenBank/DDBJ databases">
        <title>High-quality genome of monoxenous trypanosomatid Leptomonas pyrrhocoris.</title>
        <authorList>
            <person name="Flegontov P."/>
            <person name="Butenko A."/>
            <person name="Firsov S."/>
            <person name="Vlcek C."/>
            <person name="Logacheva M.D."/>
            <person name="Field M."/>
            <person name="Filatov D."/>
            <person name="Flegontova O."/>
            <person name="Gerasimov E."/>
            <person name="Jackson A.P."/>
            <person name="Kelly S."/>
            <person name="Opperdoes F."/>
            <person name="O'Reilly A."/>
            <person name="Votypka J."/>
            <person name="Yurchenko V."/>
            <person name="Lukes J."/>
        </authorList>
    </citation>
    <scope>NUCLEOTIDE SEQUENCE [LARGE SCALE GENOMIC DNA]</scope>
    <source>
        <strain evidence="2">H10</strain>
    </source>
</reference>
<protein>
    <submittedName>
        <fullName evidence="2">Uncharacterized protein</fullName>
    </submittedName>
</protein>
<gene>
    <name evidence="2" type="ORF">ABB37_01341</name>
</gene>
<organism evidence="2 3">
    <name type="scientific">Leptomonas pyrrhocoris</name>
    <name type="common">Firebug parasite</name>
    <dbReference type="NCBI Taxonomy" id="157538"/>
    <lineage>
        <taxon>Eukaryota</taxon>
        <taxon>Discoba</taxon>
        <taxon>Euglenozoa</taxon>
        <taxon>Kinetoplastea</taxon>
        <taxon>Metakinetoplastina</taxon>
        <taxon>Trypanosomatida</taxon>
        <taxon>Trypanosomatidae</taxon>
        <taxon>Leishmaniinae</taxon>
        <taxon>Leptomonas</taxon>
    </lineage>
</organism>
<dbReference type="OMA" id="VWCANDA"/>
<feature type="compositionally biased region" description="Basic residues" evidence="1">
    <location>
        <begin position="298"/>
        <end position="311"/>
    </location>
</feature>
<dbReference type="EMBL" id="LGTL01000002">
    <property type="protein sequence ID" value="KPA84884.1"/>
    <property type="molecule type" value="Genomic_DNA"/>
</dbReference>
<evidence type="ECO:0000256" key="1">
    <source>
        <dbReference type="SAM" id="MobiDB-lite"/>
    </source>
</evidence>
<dbReference type="GeneID" id="26901636"/>
<feature type="compositionally biased region" description="Acidic residues" evidence="1">
    <location>
        <begin position="323"/>
        <end position="353"/>
    </location>
</feature>
<dbReference type="AlphaFoldDB" id="A0A0M9G8K6"/>
<feature type="region of interest" description="Disordered" evidence="1">
    <location>
        <begin position="287"/>
        <end position="377"/>
    </location>
</feature>
<dbReference type="RefSeq" id="XP_015663322.1">
    <property type="nucleotide sequence ID" value="XM_015797802.1"/>
</dbReference>
<feature type="compositionally biased region" description="Basic and acidic residues" evidence="1">
    <location>
        <begin position="312"/>
        <end position="322"/>
    </location>
</feature>
<keyword evidence="3" id="KW-1185">Reference proteome</keyword>
<dbReference type="VEuPathDB" id="TriTrypDB:LpyrH10_02_3150"/>
<evidence type="ECO:0000313" key="2">
    <source>
        <dbReference type="EMBL" id="KPA84883.1"/>
    </source>
</evidence>
<dbReference type="Proteomes" id="UP000037923">
    <property type="component" value="Unassembled WGS sequence"/>
</dbReference>
<comment type="caution">
    <text evidence="2">The sequence shown here is derived from an EMBL/GenBank/DDBJ whole genome shotgun (WGS) entry which is preliminary data.</text>
</comment>